<proteinExistence type="predicted"/>
<evidence type="ECO:0000313" key="1">
    <source>
        <dbReference type="EMBL" id="QAX98677.1"/>
    </source>
</evidence>
<evidence type="ECO:0000313" key="2">
    <source>
        <dbReference type="Proteomes" id="UP000289360"/>
    </source>
</evidence>
<organism evidence="1 2">
    <name type="scientific">Salmonella phage Segz_1</name>
    <dbReference type="NCBI Taxonomy" id="2419756"/>
    <lineage>
        <taxon>Viruses</taxon>
        <taxon>Duplodnaviria</taxon>
        <taxon>Heunggongvirae</taxon>
        <taxon>Uroviricota</taxon>
        <taxon>Caudoviricetes</taxon>
        <taxon>Segzyvirus</taxon>
        <taxon>Segzyvirus segz1</taxon>
    </lineage>
</organism>
<gene>
    <name evidence="1" type="ORF">Segz_27</name>
</gene>
<reference evidence="1 2" key="1">
    <citation type="submission" date="2018-08" db="EMBL/GenBank/DDBJ databases">
        <title>Segz_1, Complete genome sequences of 3 novel enterobacteria, Pakpunavirus like phages.</title>
        <authorList>
            <person name="Yuan S."/>
            <person name="Ma Y."/>
            <person name="Liu Q."/>
        </authorList>
    </citation>
    <scope>NUCLEOTIDE SEQUENCE [LARGE SCALE GENOMIC DNA]</scope>
</reference>
<protein>
    <submittedName>
        <fullName evidence="1">Uncharacterized protein</fullName>
    </submittedName>
</protein>
<accession>A0A411BAV9</accession>
<dbReference type="EMBL" id="MH791402">
    <property type="protein sequence ID" value="QAX98677.1"/>
    <property type="molecule type" value="Genomic_DNA"/>
</dbReference>
<sequence length="87" mass="8905">MATPSELAEKMAKNADEYIAEGHTSIAILRSAMGDFKAAGGMGAALGVMMNGKLSAQQTAYIERAGAKLLAALSLMEGKNDISAKSG</sequence>
<dbReference type="Proteomes" id="UP000289360">
    <property type="component" value="Segment"/>
</dbReference>
<keyword evidence="2" id="KW-1185">Reference proteome</keyword>
<name>A0A411BAV9_9CAUD</name>